<dbReference type="InterPro" id="IPR031167">
    <property type="entry name" value="G_OBG"/>
</dbReference>
<organism evidence="8 9">
    <name type="scientific">candidate division WS6 bacterium 34_10</name>
    <dbReference type="NCBI Taxonomy" id="1641389"/>
    <lineage>
        <taxon>Bacteria</taxon>
        <taxon>Candidatus Dojkabacteria</taxon>
    </lineage>
</organism>
<keyword evidence="4" id="KW-0067">ATP-binding</keyword>
<proteinExistence type="predicted"/>
<reference evidence="9" key="1">
    <citation type="journal article" date="2015" name="MBio">
        <title>Genome-Resolved Metagenomic Analysis Reveals Roles for Candidate Phyla and Other Microbial Community Members in Biogeochemical Transformations in Oil Reservoirs.</title>
        <authorList>
            <person name="Hu P."/>
            <person name="Tom L."/>
            <person name="Singh A."/>
            <person name="Thomas B.C."/>
            <person name="Baker B.J."/>
            <person name="Piceno Y.M."/>
            <person name="Andersen G.L."/>
            <person name="Banfield J.F."/>
        </authorList>
    </citation>
    <scope>NUCLEOTIDE SEQUENCE [LARGE SCALE GENOMIC DNA]</scope>
</reference>
<dbReference type="InterPro" id="IPR023192">
    <property type="entry name" value="TGS-like_dom_sf"/>
</dbReference>
<dbReference type="FunFam" id="3.10.20.30:FF:000029">
    <property type="entry name" value="Obg-like ATPase 1"/>
    <property type="match status" value="1"/>
</dbReference>
<dbReference type="Pfam" id="PF06071">
    <property type="entry name" value="YchF-GTPase_C"/>
    <property type="match status" value="1"/>
</dbReference>
<dbReference type="FunFam" id="1.10.150.300:FF:000001">
    <property type="entry name" value="Ribosome-binding ATPase YchF"/>
    <property type="match status" value="1"/>
</dbReference>
<name>A0A101HJC5_9BACT</name>
<dbReference type="InterPro" id="IPR027417">
    <property type="entry name" value="P-loop_NTPase"/>
</dbReference>
<dbReference type="InterPro" id="IPR013029">
    <property type="entry name" value="YchF_C"/>
</dbReference>
<keyword evidence="6" id="KW-0175">Coiled coil</keyword>
<protein>
    <submittedName>
        <fullName evidence="8">GTP-binding protein YchF</fullName>
    </submittedName>
</protein>
<dbReference type="Gene3D" id="1.10.150.300">
    <property type="entry name" value="TGS-like domain"/>
    <property type="match status" value="1"/>
</dbReference>
<dbReference type="Pfam" id="PF01926">
    <property type="entry name" value="MMR_HSR1"/>
    <property type="match status" value="1"/>
</dbReference>
<dbReference type="Gene3D" id="3.10.20.30">
    <property type="match status" value="1"/>
</dbReference>
<dbReference type="InterPro" id="IPR012676">
    <property type="entry name" value="TGS-like"/>
</dbReference>
<gene>
    <name evidence="8" type="ORF">XD93_0002</name>
</gene>
<dbReference type="Proteomes" id="UP000053904">
    <property type="component" value="Unassembled WGS sequence"/>
</dbReference>
<dbReference type="NCBIfam" id="TIGR00092">
    <property type="entry name" value="redox-regulated ATPase YchF"/>
    <property type="match status" value="1"/>
</dbReference>
<dbReference type="PATRIC" id="fig|1641389.3.peg.545"/>
<evidence type="ECO:0000256" key="3">
    <source>
        <dbReference type="ARBA" id="ARBA00022741"/>
    </source>
</evidence>
<accession>A0A101HJC5</accession>
<evidence type="ECO:0000259" key="7">
    <source>
        <dbReference type="PROSITE" id="PS51710"/>
    </source>
</evidence>
<dbReference type="AlphaFoldDB" id="A0A101HJC5"/>
<dbReference type="PROSITE" id="PS51710">
    <property type="entry name" value="G_OBG"/>
    <property type="match status" value="1"/>
</dbReference>
<dbReference type="SUPFAM" id="SSF81271">
    <property type="entry name" value="TGS-like"/>
    <property type="match status" value="1"/>
</dbReference>
<dbReference type="PANTHER" id="PTHR23305:SF18">
    <property type="entry name" value="OBG-TYPE G DOMAIN-CONTAINING PROTEIN"/>
    <property type="match status" value="1"/>
</dbReference>
<evidence type="ECO:0000313" key="9">
    <source>
        <dbReference type="Proteomes" id="UP000053904"/>
    </source>
</evidence>
<evidence type="ECO:0000256" key="2">
    <source>
        <dbReference type="ARBA" id="ARBA00022723"/>
    </source>
</evidence>
<dbReference type="GO" id="GO:0005524">
    <property type="term" value="F:ATP binding"/>
    <property type="evidence" value="ECO:0007669"/>
    <property type="project" value="UniProtKB-KW"/>
</dbReference>
<dbReference type="Gene3D" id="3.40.50.300">
    <property type="entry name" value="P-loop containing nucleotide triphosphate hydrolases"/>
    <property type="match status" value="1"/>
</dbReference>
<dbReference type="PIRSF" id="PIRSF006641">
    <property type="entry name" value="CHP00092"/>
    <property type="match status" value="1"/>
</dbReference>
<dbReference type="InterPro" id="IPR006073">
    <property type="entry name" value="GTP-bd"/>
</dbReference>
<comment type="caution">
    <text evidence="8">The sequence shown here is derived from an EMBL/GenBank/DDBJ whole genome shotgun (WGS) entry which is preliminary data.</text>
</comment>
<dbReference type="GO" id="GO:0005737">
    <property type="term" value="C:cytoplasm"/>
    <property type="evidence" value="ECO:0007669"/>
    <property type="project" value="TreeGrafter"/>
</dbReference>
<dbReference type="GO" id="GO:0016887">
    <property type="term" value="F:ATP hydrolysis activity"/>
    <property type="evidence" value="ECO:0007669"/>
    <property type="project" value="InterPro"/>
</dbReference>
<evidence type="ECO:0000256" key="5">
    <source>
        <dbReference type="ARBA" id="ARBA00022842"/>
    </source>
</evidence>
<evidence type="ECO:0000256" key="4">
    <source>
        <dbReference type="ARBA" id="ARBA00022840"/>
    </source>
</evidence>
<dbReference type="SUPFAM" id="SSF52540">
    <property type="entry name" value="P-loop containing nucleoside triphosphate hydrolases"/>
    <property type="match status" value="1"/>
</dbReference>
<sequence length="365" mass="40692">MITKSHTLSVGIVGLPNAGKSTIFNALTKKSVPAENFPFCTIDKNIGVIEIPDQRLDKLANFFNAKKKVPSAMTFVDIAGLVKGASKGEGLGNQFLSHIREVDVIMYVLRAFPSGQIVHVYDRVNPVEDFEIVQSELILKDIESVEKKLASVEKLARAGQEKAQEEKEALDKVLENLNSGIPVIDISLTEGEKELISELWLLTSKHRMFVLNCREGVAEEDLEKWEEQLKEFVGGDKDYILRVDVKLIGEMDDKQEYAELLGYEPNSVEDVIKVTYKRLDLITFYTGSEKECNSWTIQRGANIKEAAGVIHTDLEKGFVTADVVNVEEMIEAGGWVAAKEKGIVKNHGKDYTVKDGDYIVILANK</sequence>
<feature type="coiled-coil region" evidence="6">
    <location>
        <begin position="142"/>
        <end position="180"/>
    </location>
</feature>
<dbReference type="EMBL" id="LGGO01000001">
    <property type="protein sequence ID" value="KUK77867.1"/>
    <property type="molecule type" value="Genomic_DNA"/>
</dbReference>
<keyword evidence="2" id="KW-0479">Metal-binding</keyword>
<dbReference type="InterPro" id="IPR041706">
    <property type="entry name" value="YchF_N"/>
</dbReference>
<dbReference type="CDD" id="cd01900">
    <property type="entry name" value="YchF"/>
    <property type="match status" value="1"/>
</dbReference>
<comment type="cofactor">
    <cofactor evidence="1">
        <name>Mg(2+)</name>
        <dbReference type="ChEBI" id="CHEBI:18420"/>
    </cofactor>
</comment>
<dbReference type="PANTHER" id="PTHR23305">
    <property type="entry name" value="OBG GTPASE FAMILY"/>
    <property type="match status" value="1"/>
</dbReference>
<evidence type="ECO:0000313" key="8">
    <source>
        <dbReference type="EMBL" id="KUK77867.1"/>
    </source>
</evidence>
<dbReference type="InterPro" id="IPR012675">
    <property type="entry name" value="Beta-grasp_dom_sf"/>
</dbReference>
<dbReference type="GO" id="GO:0046872">
    <property type="term" value="F:metal ion binding"/>
    <property type="evidence" value="ECO:0007669"/>
    <property type="project" value="UniProtKB-KW"/>
</dbReference>
<keyword evidence="5" id="KW-0460">Magnesium</keyword>
<keyword evidence="3" id="KW-0547">Nucleotide-binding</keyword>
<evidence type="ECO:0000256" key="6">
    <source>
        <dbReference type="SAM" id="Coils"/>
    </source>
</evidence>
<dbReference type="PRINTS" id="PR00326">
    <property type="entry name" value="GTP1OBG"/>
</dbReference>
<evidence type="ECO:0000256" key="1">
    <source>
        <dbReference type="ARBA" id="ARBA00001946"/>
    </source>
</evidence>
<dbReference type="GO" id="GO:0005525">
    <property type="term" value="F:GTP binding"/>
    <property type="evidence" value="ECO:0007669"/>
    <property type="project" value="InterPro"/>
</dbReference>
<dbReference type="InterPro" id="IPR004396">
    <property type="entry name" value="ATPase_YchF/OLA1"/>
</dbReference>
<feature type="domain" description="OBG-type G" evidence="7">
    <location>
        <begin position="8"/>
        <end position="365"/>
    </location>
</feature>